<feature type="region of interest" description="Disordered" evidence="1">
    <location>
        <begin position="19"/>
        <end position="82"/>
    </location>
</feature>
<accession>A0A8H4QMH9</accession>
<dbReference type="Proteomes" id="UP000521872">
    <property type="component" value="Unassembled WGS sequence"/>
</dbReference>
<comment type="caution">
    <text evidence="2">The sequence shown here is derived from an EMBL/GenBank/DDBJ whole genome shotgun (WGS) entry which is preliminary data.</text>
</comment>
<feature type="compositionally biased region" description="Low complexity" evidence="1">
    <location>
        <begin position="342"/>
        <end position="442"/>
    </location>
</feature>
<organism evidence="2 3">
    <name type="scientific">Agrocybe pediades</name>
    <dbReference type="NCBI Taxonomy" id="84607"/>
    <lineage>
        <taxon>Eukaryota</taxon>
        <taxon>Fungi</taxon>
        <taxon>Dikarya</taxon>
        <taxon>Basidiomycota</taxon>
        <taxon>Agaricomycotina</taxon>
        <taxon>Agaricomycetes</taxon>
        <taxon>Agaricomycetidae</taxon>
        <taxon>Agaricales</taxon>
        <taxon>Agaricineae</taxon>
        <taxon>Strophariaceae</taxon>
        <taxon>Agrocybe</taxon>
    </lineage>
</organism>
<name>A0A8H4QMH9_9AGAR</name>
<sequence>MSGLPPMIPQFTRFHAIVNARPQTDGPPVLHEPPSYGTWNVRFEGEKRSRDPSEPGPSKPRKAPKRTAEEDAESKREPTVRYPDANGLLTALKERFEADPHVDFAGVFEFVDNGVTHKERVQLFAHEIWKTTGYRFTVKDHPQFSNGHKTRFWCSQDEAHRSKSSKAARKLQGNSYKPRVTSGGEAIAKTRFPCQSRLLVSSRDSKTPGLRSVTVRMHHHLNHEPYVDASLPPDVVQNIWDGYGSAGYPASQVLSTYGSTSKNEDESTSTSNLQADENEESSESESVSSEERFDDPPPAQVEDQTTLEPSSASPFLVNVNHTQNQISPQSLLTPQREHHPPHQQQQQQRLQLQHHQLQHQQIQHHQQPQHQQHQQPLQQHQQTLPHKQIPQHQQPTHQQQPQLQQHPHPQPQQHQQPYQHQQAPQHQQSQLHQQQQQQLQRPPQHPQLPPVSENYRNRMKAHIKNLRDFCEGLEYQLQFNDYRMLDILEREGGPFLSLVADCLKKEGRSIANEHQPMSASSSQQQLPIPMNAIPSQHQLPQVSINGPSSQHSSMSISNGPQRSPITITNTSSQHTSIPIATAPSQPQHPPGYMPLHLISDAPMDTHQHRSSAYDVNHGINPQALGYRP</sequence>
<evidence type="ECO:0000313" key="3">
    <source>
        <dbReference type="Proteomes" id="UP000521872"/>
    </source>
</evidence>
<reference evidence="2 3" key="1">
    <citation type="submission" date="2019-12" db="EMBL/GenBank/DDBJ databases">
        <authorList>
            <person name="Floudas D."/>
            <person name="Bentzer J."/>
            <person name="Ahren D."/>
            <person name="Johansson T."/>
            <person name="Persson P."/>
            <person name="Tunlid A."/>
        </authorList>
    </citation>
    <scope>NUCLEOTIDE SEQUENCE [LARGE SCALE GENOMIC DNA]</scope>
    <source>
        <strain evidence="2 3">CBS 102.39</strain>
    </source>
</reference>
<feature type="compositionally biased region" description="Basic and acidic residues" evidence="1">
    <location>
        <begin position="66"/>
        <end position="79"/>
    </location>
</feature>
<protein>
    <submittedName>
        <fullName evidence="2">Uncharacterized protein</fullName>
    </submittedName>
</protein>
<gene>
    <name evidence="2" type="ORF">D9613_008051</name>
</gene>
<evidence type="ECO:0000313" key="2">
    <source>
        <dbReference type="EMBL" id="KAF4613804.1"/>
    </source>
</evidence>
<feature type="region of interest" description="Disordered" evidence="1">
    <location>
        <begin position="256"/>
        <end position="310"/>
    </location>
</feature>
<feature type="region of interest" description="Disordered" evidence="1">
    <location>
        <begin position="326"/>
        <end position="452"/>
    </location>
</feature>
<dbReference type="AlphaFoldDB" id="A0A8H4QMH9"/>
<feature type="compositionally biased region" description="Basic and acidic residues" evidence="1">
    <location>
        <begin position="43"/>
        <end position="53"/>
    </location>
</feature>
<dbReference type="EMBL" id="JAACJL010000045">
    <property type="protein sequence ID" value="KAF4613804.1"/>
    <property type="molecule type" value="Genomic_DNA"/>
</dbReference>
<evidence type="ECO:0000256" key="1">
    <source>
        <dbReference type="SAM" id="MobiDB-lite"/>
    </source>
</evidence>
<keyword evidence="3" id="KW-1185">Reference proteome</keyword>
<proteinExistence type="predicted"/>